<sequence>MADMTGEAEYNVGGHFFTVVKRSSWKEGLIVRATRATS</sequence>
<protein>
    <submittedName>
        <fullName evidence="1">Uncharacterized protein</fullName>
    </submittedName>
</protein>
<reference evidence="1" key="2">
    <citation type="journal article" date="2015" name="Data Brief">
        <title>Shoot transcriptome of the giant reed, Arundo donax.</title>
        <authorList>
            <person name="Barrero R.A."/>
            <person name="Guerrero F.D."/>
            <person name="Moolhuijzen P."/>
            <person name="Goolsby J.A."/>
            <person name="Tidwell J."/>
            <person name="Bellgard S.E."/>
            <person name="Bellgard M.I."/>
        </authorList>
    </citation>
    <scope>NUCLEOTIDE SEQUENCE</scope>
    <source>
        <tissue evidence="1">Shoot tissue taken approximately 20 cm above the soil surface</tissue>
    </source>
</reference>
<dbReference type="AlphaFoldDB" id="A0A0A9F299"/>
<organism evidence="1">
    <name type="scientific">Arundo donax</name>
    <name type="common">Giant reed</name>
    <name type="synonym">Donax arundinaceus</name>
    <dbReference type="NCBI Taxonomy" id="35708"/>
    <lineage>
        <taxon>Eukaryota</taxon>
        <taxon>Viridiplantae</taxon>
        <taxon>Streptophyta</taxon>
        <taxon>Embryophyta</taxon>
        <taxon>Tracheophyta</taxon>
        <taxon>Spermatophyta</taxon>
        <taxon>Magnoliopsida</taxon>
        <taxon>Liliopsida</taxon>
        <taxon>Poales</taxon>
        <taxon>Poaceae</taxon>
        <taxon>PACMAD clade</taxon>
        <taxon>Arundinoideae</taxon>
        <taxon>Arundineae</taxon>
        <taxon>Arundo</taxon>
    </lineage>
</organism>
<evidence type="ECO:0000313" key="1">
    <source>
        <dbReference type="EMBL" id="JAE06462.1"/>
    </source>
</evidence>
<name>A0A0A9F299_ARUDO</name>
<accession>A0A0A9F299</accession>
<dbReference type="EMBL" id="GBRH01191434">
    <property type="protein sequence ID" value="JAE06462.1"/>
    <property type="molecule type" value="Transcribed_RNA"/>
</dbReference>
<proteinExistence type="predicted"/>
<reference evidence="1" key="1">
    <citation type="submission" date="2014-09" db="EMBL/GenBank/DDBJ databases">
        <authorList>
            <person name="Magalhaes I.L.F."/>
            <person name="Oliveira U."/>
            <person name="Santos F.R."/>
            <person name="Vidigal T.H.D.A."/>
            <person name="Brescovit A.D."/>
            <person name="Santos A.J."/>
        </authorList>
    </citation>
    <scope>NUCLEOTIDE SEQUENCE</scope>
    <source>
        <tissue evidence="1">Shoot tissue taken approximately 20 cm above the soil surface</tissue>
    </source>
</reference>